<dbReference type="Proteomes" id="UP001497516">
    <property type="component" value="Chromosome 9"/>
</dbReference>
<gene>
    <name evidence="2" type="ORF">LTRI10_LOCUS51621</name>
</gene>
<reference evidence="2 3" key="1">
    <citation type="submission" date="2024-04" db="EMBL/GenBank/DDBJ databases">
        <authorList>
            <person name="Fracassetti M."/>
        </authorList>
    </citation>
    <scope>NUCLEOTIDE SEQUENCE [LARGE SCALE GENOMIC DNA]</scope>
</reference>
<accession>A0AAV2GR58</accession>
<evidence type="ECO:0000313" key="2">
    <source>
        <dbReference type="EMBL" id="CAL1412318.1"/>
    </source>
</evidence>
<evidence type="ECO:0000256" key="1">
    <source>
        <dbReference type="SAM" id="MobiDB-lite"/>
    </source>
</evidence>
<protein>
    <submittedName>
        <fullName evidence="2">Uncharacterized protein</fullName>
    </submittedName>
</protein>
<dbReference type="EMBL" id="OZ034822">
    <property type="protein sequence ID" value="CAL1412318.1"/>
    <property type="molecule type" value="Genomic_DNA"/>
</dbReference>
<feature type="region of interest" description="Disordered" evidence="1">
    <location>
        <begin position="72"/>
        <end position="108"/>
    </location>
</feature>
<name>A0AAV2GR58_9ROSI</name>
<feature type="compositionally biased region" description="Acidic residues" evidence="1">
    <location>
        <begin position="72"/>
        <end position="87"/>
    </location>
</feature>
<sequence length="108" mass="12243">MLVVAESSNGNLPYGMILTLLFEHFSVNFSEEVGLKVTRQEFYTVTSLKKMGFEMHDGVYVRAYNPHVVHDDYDDDVAAADDEEEEEPRDKPMTQPHSSAPPVTLDHI</sequence>
<organism evidence="2 3">
    <name type="scientific">Linum trigynum</name>
    <dbReference type="NCBI Taxonomy" id="586398"/>
    <lineage>
        <taxon>Eukaryota</taxon>
        <taxon>Viridiplantae</taxon>
        <taxon>Streptophyta</taxon>
        <taxon>Embryophyta</taxon>
        <taxon>Tracheophyta</taxon>
        <taxon>Spermatophyta</taxon>
        <taxon>Magnoliopsida</taxon>
        <taxon>eudicotyledons</taxon>
        <taxon>Gunneridae</taxon>
        <taxon>Pentapetalae</taxon>
        <taxon>rosids</taxon>
        <taxon>fabids</taxon>
        <taxon>Malpighiales</taxon>
        <taxon>Linaceae</taxon>
        <taxon>Linum</taxon>
    </lineage>
</organism>
<evidence type="ECO:0000313" key="3">
    <source>
        <dbReference type="Proteomes" id="UP001497516"/>
    </source>
</evidence>
<dbReference type="AlphaFoldDB" id="A0AAV2GR58"/>
<proteinExistence type="predicted"/>
<keyword evidence="3" id="KW-1185">Reference proteome</keyword>